<protein>
    <submittedName>
        <fullName evidence="8">Uncharacterized protein</fullName>
    </submittedName>
</protein>
<dbReference type="EMBL" id="CAJPDS010000014">
    <property type="protein sequence ID" value="CAF9914505.1"/>
    <property type="molecule type" value="Genomic_DNA"/>
</dbReference>
<evidence type="ECO:0000256" key="3">
    <source>
        <dbReference type="ARBA" id="ARBA00022692"/>
    </source>
</evidence>
<evidence type="ECO:0000256" key="5">
    <source>
        <dbReference type="ARBA" id="ARBA00023136"/>
    </source>
</evidence>
<dbReference type="Proteomes" id="UP000664521">
    <property type="component" value="Unassembled WGS sequence"/>
</dbReference>
<sequence>MLPILRSPLASAVLQAVSISAAANIAAQLLSQYRHGIPLSVDLEKFARFLTISIIMAPLNYCWQALLERTFPAERFSVGKKYSANKHDDVNATLPHESGETETLLLNDNDPPEEENVVEEGNIPEGGTSKEDHRSGGRQTINSYIRNTLLKLCVDCFLLGTWWNVVLFLILNRALQLDSGREIMRSVKTETVPIVLNAFKLWPFVFVIGLTLLPMEKRIVFYSSVNFFWGIYLSLVAGREP</sequence>
<keyword evidence="9" id="KW-1185">Reference proteome</keyword>
<organism evidence="8 9">
    <name type="scientific">Heterodermia speciosa</name>
    <dbReference type="NCBI Taxonomy" id="116794"/>
    <lineage>
        <taxon>Eukaryota</taxon>
        <taxon>Fungi</taxon>
        <taxon>Dikarya</taxon>
        <taxon>Ascomycota</taxon>
        <taxon>Pezizomycotina</taxon>
        <taxon>Lecanoromycetes</taxon>
        <taxon>OSLEUM clade</taxon>
        <taxon>Lecanoromycetidae</taxon>
        <taxon>Caliciales</taxon>
        <taxon>Physciaceae</taxon>
        <taxon>Heterodermia</taxon>
    </lineage>
</organism>
<reference evidence="8" key="1">
    <citation type="submission" date="2021-03" db="EMBL/GenBank/DDBJ databases">
        <authorList>
            <person name="Tagirdzhanova G."/>
        </authorList>
    </citation>
    <scope>NUCLEOTIDE SEQUENCE</scope>
</reference>
<feature type="transmembrane region" description="Helical" evidence="6">
    <location>
        <begin position="46"/>
        <end position="67"/>
    </location>
</feature>
<evidence type="ECO:0000313" key="8">
    <source>
        <dbReference type="EMBL" id="CAF9914505.1"/>
    </source>
</evidence>
<evidence type="ECO:0000256" key="2">
    <source>
        <dbReference type="ARBA" id="ARBA00006824"/>
    </source>
</evidence>
<dbReference type="PANTHER" id="PTHR11266">
    <property type="entry name" value="PEROXISOMAL MEMBRANE PROTEIN 2, PXMP2 MPV17"/>
    <property type="match status" value="1"/>
</dbReference>
<comment type="caution">
    <text evidence="8">The sequence shown here is derived from an EMBL/GenBank/DDBJ whole genome shotgun (WGS) entry which is preliminary data.</text>
</comment>
<dbReference type="GO" id="GO:0005778">
    <property type="term" value="C:peroxisomal membrane"/>
    <property type="evidence" value="ECO:0007669"/>
    <property type="project" value="TreeGrafter"/>
</dbReference>
<evidence type="ECO:0000256" key="1">
    <source>
        <dbReference type="ARBA" id="ARBA00004141"/>
    </source>
</evidence>
<dbReference type="AlphaFoldDB" id="A0A8H3EZK4"/>
<name>A0A8H3EZK4_9LECA</name>
<dbReference type="InterPro" id="IPR007248">
    <property type="entry name" value="Mpv17_PMP22"/>
</dbReference>
<feature type="region of interest" description="Disordered" evidence="7">
    <location>
        <begin position="89"/>
        <end position="137"/>
    </location>
</feature>
<keyword evidence="5 6" id="KW-0472">Membrane</keyword>
<dbReference type="PANTHER" id="PTHR11266:SF80">
    <property type="entry name" value="PEROXISOMAL MEMBRANE PROTEIN 2"/>
    <property type="match status" value="1"/>
</dbReference>
<dbReference type="OrthoDB" id="10267969at2759"/>
<keyword evidence="3 6" id="KW-0812">Transmembrane</keyword>
<gene>
    <name evidence="8" type="ORF">HETSPECPRED_001997</name>
</gene>
<accession>A0A8H3EZK4</accession>
<feature type="transmembrane region" description="Helical" evidence="6">
    <location>
        <begin position="219"/>
        <end position="238"/>
    </location>
</feature>
<evidence type="ECO:0000256" key="4">
    <source>
        <dbReference type="ARBA" id="ARBA00022989"/>
    </source>
</evidence>
<dbReference type="Pfam" id="PF04117">
    <property type="entry name" value="Mpv17_PMP22"/>
    <property type="match status" value="1"/>
</dbReference>
<evidence type="ECO:0000256" key="6">
    <source>
        <dbReference type="RuleBase" id="RU363053"/>
    </source>
</evidence>
<feature type="transmembrane region" description="Helical" evidence="6">
    <location>
        <begin position="191"/>
        <end position="212"/>
    </location>
</feature>
<comment type="subcellular location">
    <subcellularLocation>
        <location evidence="1">Membrane</location>
        <topology evidence="1">Multi-pass membrane protein</topology>
    </subcellularLocation>
</comment>
<evidence type="ECO:0000313" key="9">
    <source>
        <dbReference type="Proteomes" id="UP000664521"/>
    </source>
</evidence>
<comment type="similarity">
    <text evidence="2 6">Belongs to the peroxisomal membrane protein PXMP2/4 family.</text>
</comment>
<keyword evidence="4 6" id="KW-1133">Transmembrane helix</keyword>
<evidence type="ECO:0000256" key="7">
    <source>
        <dbReference type="SAM" id="MobiDB-lite"/>
    </source>
</evidence>
<proteinExistence type="inferred from homology"/>
<feature type="transmembrane region" description="Helical" evidence="6">
    <location>
        <begin position="148"/>
        <end position="171"/>
    </location>
</feature>